<dbReference type="PANTHER" id="PTHR32305:SF15">
    <property type="entry name" value="PROTEIN RHSA-RELATED"/>
    <property type="match status" value="1"/>
</dbReference>
<reference evidence="1 2" key="1">
    <citation type="submission" date="2019-06" db="EMBL/GenBank/DDBJ databases">
        <title>A novel species of marine bacteria.</title>
        <authorList>
            <person name="Wang Y."/>
        </authorList>
    </citation>
    <scope>NUCLEOTIDE SEQUENCE [LARGE SCALE GENOMIC DNA]</scope>
    <source>
        <strain evidence="1 2">MA1-10</strain>
    </source>
</reference>
<dbReference type="PRINTS" id="PR00394">
    <property type="entry name" value="RHSPROTEIN"/>
</dbReference>
<sequence length="219" mass="23911">MRCRAAGQWFQSESGLHQNWMRDYDPTTGRYIQADPLGLVDGASVYGYVLQNPLNNTDRTGLLCGTGACVGGAAAAAGWGYRAYRAYRAARAVGKAVGEAAKAVPKANEDDECEDNCGPLTRRQALAKAQLLAQIPRKNRTPIPFESLNPSSRGANCARIRRSGGTHLGYSCSWNTQHRIEDHPDGHPDMPGGHHDCPHIHVYDFFGRTIAIITYKRGT</sequence>
<dbReference type="Gene3D" id="2.180.10.10">
    <property type="entry name" value="RHS repeat-associated core"/>
    <property type="match status" value="1"/>
</dbReference>
<accession>A0A545SLR9</accession>
<dbReference type="AlphaFoldDB" id="A0A545SLR9"/>
<dbReference type="RefSeq" id="WP_142854866.1">
    <property type="nucleotide sequence ID" value="NZ_FXWW01000010.1"/>
</dbReference>
<dbReference type="EMBL" id="VICH01000016">
    <property type="protein sequence ID" value="TQV65786.1"/>
    <property type="molecule type" value="Genomic_DNA"/>
</dbReference>
<dbReference type="OrthoDB" id="7876417at2"/>
<organism evidence="1 2">
    <name type="scientific">Aliiroseovarius halocynthiae</name>
    <dbReference type="NCBI Taxonomy" id="985055"/>
    <lineage>
        <taxon>Bacteria</taxon>
        <taxon>Pseudomonadati</taxon>
        <taxon>Pseudomonadota</taxon>
        <taxon>Alphaproteobacteria</taxon>
        <taxon>Rhodobacterales</taxon>
        <taxon>Paracoccaceae</taxon>
        <taxon>Aliiroseovarius</taxon>
    </lineage>
</organism>
<evidence type="ECO:0000313" key="1">
    <source>
        <dbReference type="EMBL" id="TQV65786.1"/>
    </source>
</evidence>
<dbReference type="NCBIfam" id="TIGR03696">
    <property type="entry name" value="Rhs_assc_core"/>
    <property type="match status" value="1"/>
</dbReference>
<dbReference type="InterPro" id="IPR050708">
    <property type="entry name" value="T6SS_VgrG/RHS"/>
</dbReference>
<dbReference type="Proteomes" id="UP000315816">
    <property type="component" value="Unassembled WGS sequence"/>
</dbReference>
<gene>
    <name evidence="1" type="ORF">FIL88_15925</name>
</gene>
<evidence type="ECO:0000313" key="2">
    <source>
        <dbReference type="Proteomes" id="UP000315816"/>
    </source>
</evidence>
<dbReference type="PANTHER" id="PTHR32305">
    <property type="match status" value="1"/>
</dbReference>
<proteinExistence type="predicted"/>
<comment type="caution">
    <text evidence="1">The sequence shown here is derived from an EMBL/GenBank/DDBJ whole genome shotgun (WGS) entry which is preliminary data.</text>
</comment>
<name>A0A545SLR9_9RHOB</name>
<protein>
    <submittedName>
        <fullName evidence="1">RHS repeat-associated core domain-containing protein</fullName>
    </submittedName>
</protein>
<dbReference type="InterPro" id="IPR022385">
    <property type="entry name" value="Rhs_assc_core"/>
</dbReference>
<keyword evidence="2" id="KW-1185">Reference proteome</keyword>